<dbReference type="WormBase" id="C31B8.12">
    <property type="protein sequence ID" value="CE46134"/>
    <property type="gene ID" value="WBGene00016285"/>
</dbReference>
<dbReference type="FunCoup" id="O16907">
    <property type="interactions" value="7"/>
</dbReference>
<dbReference type="GO" id="GO:0032259">
    <property type="term" value="P:methylation"/>
    <property type="evidence" value="ECO:0007669"/>
    <property type="project" value="UniProtKB-KW"/>
</dbReference>
<dbReference type="Bgee" id="WBGene00016285">
    <property type="expression patterns" value="Expressed in larva"/>
</dbReference>
<dbReference type="HOGENOM" id="CLU_054633_0_0_1"/>
<dbReference type="CTD" id="183081"/>
<evidence type="ECO:0000313" key="4">
    <source>
        <dbReference type="Proteomes" id="UP000001940"/>
    </source>
</evidence>
<dbReference type="PhylomeDB" id="O16907"/>
<sequence>MSLNDYVSHRRNPAFFYIFMMVFLFVIITTLNRPQPTVFDLSPASRLPKTEKKEVNTEWDTLDGIGYKFAKEKKIVMDPRFEKLEQLPTCDLSVDKENSRIDIPKLMESFQKCITPIVNQWRDDLKAMNTKWQKTEVCDKVFIDVDVVPMANLHEVKWTILPTCKEENIMVTLGIGHDTMAEEKLNRTLPNTKFFGADPIIEPNRQLYTAFGKYFPFAIGKKPGFTKFRVLPNQNQKTRKYEYQDVTTIPLTYFLSDILGLKQIDIAWIDIEGGEFEFLDQLHRGGPLDQKGIAICQFNLEVHSKFHPPGAQIYHDFVFKILEDRRYVFLKPAHTDSGVHRMFFINLEDEKCIRKFLQ</sequence>
<keyword evidence="4" id="KW-1185">Reference proteome</keyword>
<dbReference type="AlphaFoldDB" id="O16907"/>
<dbReference type="OMA" id="HEVKWTI"/>
<dbReference type="KEGG" id="cel:CELE_C31B8.12"/>
<dbReference type="PANTHER" id="PTHR22989:SF21">
    <property type="entry name" value="METHYLTRANSFERASE FKBM DOMAIN-CONTAINING PROTEIN"/>
    <property type="match status" value="1"/>
</dbReference>
<name>O16907_CAEEL</name>
<keyword evidence="3" id="KW-0489">Methyltransferase</keyword>
<dbReference type="RefSeq" id="NP_503794.3">
    <property type="nucleotide sequence ID" value="NM_071393.5"/>
</dbReference>
<dbReference type="UCSC" id="C31B8.12">
    <property type="organism name" value="c. elegans"/>
</dbReference>
<dbReference type="GO" id="GO:0008168">
    <property type="term" value="F:methyltransferase activity"/>
    <property type="evidence" value="ECO:0007669"/>
    <property type="project" value="UniProtKB-KW"/>
</dbReference>
<dbReference type="Proteomes" id="UP000001940">
    <property type="component" value="Chromosome V"/>
</dbReference>
<evidence type="ECO:0000313" key="5">
    <source>
        <dbReference type="WormBase" id="C31B8.12"/>
    </source>
</evidence>
<evidence type="ECO:0000256" key="1">
    <source>
        <dbReference type="SAM" id="Phobius"/>
    </source>
</evidence>
<keyword evidence="3" id="KW-0808">Transferase</keyword>
<feature type="domain" description="Methyltransferase FkbM" evidence="2">
    <location>
        <begin position="137"/>
        <end position="329"/>
    </location>
</feature>
<dbReference type="EMBL" id="BX284605">
    <property type="protein sequence ID" value="CCD66303.1"/>
    <property type="molecule type" value="Genomic_DNA"/>
</dbReference>
<dbReference type="PANTHER" id="PTHR22989">
    <property type="entry name" value="UNCHARACTERIZED DUF13 C.ELEGANS"/>
    <property type="match status" value="1"/>
</dbReference>
<reference evidence="3 4" key="1">
    <citation type="journal article" date="1998" name="Science">
        <title>Genome sequence of the nematode C. elegans: a platform for investigating biology.</title>
        <authorList>
            <consortium name="The C. elegans sequencing consortium"/>
            <person name="Sulson J.E."/>
            <person name="Waterston R."/>
        </authorList>
    </citation>
    <scope>NUCLEOTIDE SEQUENCE [LARGE SCALE GENOMIC DNA]</scope>
    <source>
        <strain evidence="3 4">Bristol N2</strain>
    </source>
</reference>
<feature type="transmembrane region" description="Helical" evidence="1">
    <location>
        <begin position="12"/>
        <end position="31"/>
    </location>
</feature>
<dbReference type="GeneID" id="183081"/>
<proteinExistence type="predicted"/>
<dbReference type="InterPro" id="IPR006342">
    <property type="entry name" value="FkbM_mtfrase"/>
</dbReference>
<evidence type="ECO:0000313" key="3">
    <source>
        <dbReference type="EMBL" id="CCD66303.1"/>
    </source>
</evidence>
<gene>
    <name evidence="3 5" type="ORF">C31B8.12</name>
    <name evidence="3" type="ORF">CELE_C31B8.12</name>
</gene>
<keyword evidence="1" id="KW-0812">Transmembrane</keyword>
<evidence type="ECO:0000259" key="2">
    <source>
        <dbReference type="Pfam" id="PF05050"/>
    </source>
</evidence>
<dbReference type="AGR" id="WB:WBGene00016285"/>
<dbReference type="OrthoDB" id="5863008at2759"/>
<accession>O16907</accession>
<keyword evidence="1" id="KW-1133">Transmembrane helix</keyword>
<organism evidence="3 4">
    <name type="scientific">Caenorhabditis elegans</name>
    <dbReference type="NCBI Taxonomy" id="6239"/>
    <lineage>
        <taxon>Eukaryota</taxon>
        <taxon>Metazoa</taxon>
        <taxon>Ecdysozoa</taxon>
        <taxon>Nematoda</taxon>
        <taxon>Chromadorea</taxon>
        <taxon>Rhabditida</taxon>
        <taxon>Rhabditina</taxon>
        <taxon>Rhabditomorpha</taxon>
        <taxon>Rhabditoidea</taxon>
        <taxon>Rhabditidae</taxon>
        <taxon>Peloderinae</taxon>
        <taxon>Caenorhabditis</taxon>
    </lineage>
</organism>
<keyword evidence="1" id="KW-0472">Membrane</keyword>
<dbReference type="PaxDb" id="6239-C31B8.12"/>
<dbReference type="InParanoid" id="O16907"/>
<dbReference type="Pfam" id="PF05050">
    <property type="entry name" value="Methyltransf_21"/>
    <property type="match status" value="1"/>
</dbReference>
<protein>
    <submittedName>
        <fullName evidence="3">Methyltransferase FkbM domain-containing protein</fullName>
    </submittedName>
</protein>
<dbReference type="eggNOG" id="ENOG502RCH8">
    <property type="taxonomic scope" value="Eukaryota"/>
</dbReference>